<dbReference type="STRING" id="1965070.A0A3S3NVU0"/>
<accession>A0A3S3NVU0</accession>
<reference evidence="2 3" key="1">
    <citation type="journal article" date="2018" name="Gigascience">
        <title>Genomes of trombidid mites reveal novel predicted allergens and laterally-transferred genes associated with secondary metabolism.</title>
        <authorList>
            <person name="Dong X."/>
            <person name="Chaisiri K."/>
            <person name="Xia D."/>
            <person name="Armstrong S.D."/>
            <person name="Fang Y."/>
            <person name="Donnelly M.J."/>
            <person name="Kadowaki T."/>
            <person name="McGarry J.W."/>
            <person name="Darby A.C."/>
            <person name="Makepeace B.L."/>
        </authorList>
    </citation>
    <scope>NUCLEOTIDE SEQUENCE [LARGE SCALE GENOMIC DNA]</scope>
    <source>
        <strain evidence="2">UoL-WK</strain>
    </source>
</reference>
<keyword evidence="2" id="KW-0647">Proteasome</keyword>
<dbReference type="EMBL" id="NCKU01014019">
    <property type="protein sequence ID" value="RWR99687.1"/>
    <property type="molecule type" value="Genomic_DNA"/>
</dbReference>
<dbReference type="PANTHER" id="PTHR32170:SF3">
    <property type="entry name" value="PROTEASOME ACTIVATOR COMPLEX SUBUNIT 4"/>
    <property type="match status" value="1"/>
</dbReference>
<dbReference type="GO" id="GO:0070628">
    <property type="term" value="F:proteasome binding"/>
    <property type="evidence" value="ECO:0007669"/>
    <property type="project" value="InterPro"/>
</dbReference>
<dbReference type="Pfam" id="PF16507">
    <property type="entry name" value="HEAT_PSME4_mid"/>
    <property type="match status" value="1"/>
</dbReference>
<comment type="caution">
    <text evidence="2">The sequence shown here is derived from an EMBL/GenBank/DDBJ whole genome shotgun (WGS) entry which is preliminary data.</text>
</comment>
<dbReference type="GO" id="GO:0005634">
    <property type="term" value="C:nucleus"/>
    <property type="evidence" value="ECO:0007669"/>
    <property type="project" value="TreeGrafter"/>
</dbReference>
<organism evidence="2 3">
    <name type="scientific">Dinothrombium tinctorium</name>
    <dbReference type="NCBI Taxonomy" id="1965070"/>
    <lineage>
        <taxon>Eukaryota</taxon>
        <taxon>Metazoa</taxon>
        <taxon>Ecdysozoa</taxon>
        <taxon>Arthropoda</taxon>
        <taxon>Chelicerata</taxon>
        <taxon>Arachnida</taxon>
        <taxon>Acari</taxon>
        <taxon>Acariformes</taxon>
        <taxon>Trombidiformes</taxon>
        <taxon>Prostigmata</taxon>
        <taxon>Anystina</taxon>
        <taxon>Parasitengona</taxon>
        <taxon>Trombidioidea</taxon>
        <taxon>Trombidiidae</taxon>
        <taxon>Dinothrombium</taxon>
    </lineage>
</organism>
<dbReference type="GO" id="GO:0016504">
    <property type="term" value="F:peptidase activator activity"/>
    <property type="evidence" value="ECO:0007669"/>
    <property type="project" value="InterPro"/>
</dbReference>
<protein>
    <submittedName>
        <fullName evidence="2">Proteasome activator complex subunit 4-like protein</fullName>
    </submittedName>
</protein>
<evidence type="ECO:0000313" key="3">
    <source>
        <dbReference type="Proteomes" id="UP000285301"/>
    </source>
</evidence>
<keyword evidence="3" id="KW-1185">Reference proteome</keyword>
<dbReference type="OrthoDB" id="6511336at2759"/>
<gene>
    <name evidence="2" type="ORF">B4U79_05165</name>
</gene>
<feature type="non-terminal residue" evidence="2">
    <location>
        <position position="740"/>
    </location>
</feature>
<evidence type="ECO:0000259" key="1">
    <source>
        <dbReference type="Pfam" id="PF16507"/>
    </source>
</evidence>
<dbReference type="GO" id="GO:0000502">
    <property type="term" value="C:proteasome complex"/>
    <property type="evidence" value="ECO:0007669"/>
    <property type="project" value="UniProtKB-KW"/>
</dbReference>
<dbReference type="InterPro" id="IPR032430">
    <property type="entry name" value="Blm10_mid"/>
</dbReference>
<proteinExistence type="predicted"/>
<dbReference type="GO" id="GO:0010499">
    <property type="term" value="P:proteasomal ubiquitin-independent protein catabolic process"/>
    <property type="evidence" value="ECO:0007669"/>
    <property type="project" value="TreeGrafter"/>
</dbReference>
<dbReference type="GO" id="GO:0005829">
    <property type="term" value="C:cytosol"/>
    <property type="evidence" value="ECO:0007669"/>
    <property type="project" value="TreeGrafter"/>
</dbReference>
<dbReference type="AlphaFoldDB" id="A0A3S3NVU0"/>
<feature type="domain" description="Proteasome activator Blm10 middle HEAT repeats region" evidence="1">
    <location>
        <begin position="3"/>
        <end position="364"/>
    </location>
</feature>
<dbReference type="PANTHER" id="PTHR32170">
    <property type="entry name" value="PROTEASOME ACTIVATOR COMPLEX SUBUNIT 4"/>
    <property type="match status" value="1"/>
</dbReference>
<name>A0A3S3NVU0_9ACAR</name>
<evidence type="ECO:0000313" key="2">
    <source>
        <dbReference type="EMBL" id="RWR99687.1"/>
    </source>
</evidence>
<dbReference type="InterPro" id="IPR035309">
    <property type="entry name" value="PSME4"/>
</dbReference>
<sequence>MVISNKHYPEGQTHVIPLLFLALPGLDPNDIKKCMITFQFISTFVSLIPLVDCSSAVEFRKDLAQTEYDVCLATSQWEDFVFQFIERCFLLIENSSFEHRPERRESEAFRINSEEGMTELGLTSSFNSILNQCSPQIFERALDKVYCYLSNRIFEEKVSGKFAANICRCFTKVNPELTLKKFWPHFSKQVLHLTESDDVLHEDHLDQQLVFNLLVLSEIVRCDGHHLLNYKDSIVQVLRRTLLLKSRYGYSLACSLLHYTLKSLAFLYPLDYRSIPQSWIELSNFSRDLPIHYWGKAGDNKTLNIKWHEPSDDEIHFAQLLLDEFLLQTLKSLEEWVAGNKQMCKEELTKSLTIIFDCLSGVSSALPMWKMEKYDLPESCDPRLQKYKSMVPSTDYSLVIKETGMKPVNFSSGENIRKSVSLTMRAVCKHIQEHYEDDTKALNLVIKIIHTTLFSWGVSSSDLDTRWKTYHLVKKATENKLDKSKRHIRVTLIDRVMLQHELRLKNLVKGNFTTLHAELLQDILALSVSHYSGVRMAAQDTLFTFFKNFNCSHFLVLPKICEILSKNNESTHEELKGALHILLGKKEISMISIPEWDLLNELWLALVNSQYSEKASIITLMSKINETVQKDADGHWVNHFISKSCKETAKKAWSEGIKPLCECPSNEQIKESEEICEKRNEINLDNYNRLVKGLSRVIDDRQLHWRKIHLAFDFLCLIIRGDVRFPKEGVQTIVKNLNSE</sequence>
<dbReference type="Proteomes" id="UP000285301">
    <property type="component" value="Unassembled WGS sequence"/>
</dbReference>